<feature type="compositionally biased region" description="Gly residues" evidence="1">
    <location>
        <begin position="246"/>
        <end position="258"/>
    </location>
</feature>
<dbReference type="AlphaFoldDB" id="A0A8J3QGH1"/>
<keyword evidence="3" id="KW-1185">Reference proteome</keyword>
<feature type="region of interest" description="Disordered" evidence="1">
    <location>
        <begin position="319"/>
        <end position="360"/>
    </location>
</feature>
<feature type="region of interest" description="Disordered" evidence="1">
    <location>
        <begin position="192"/>
        <end position="258"/>
    </location>
</feature>
<comment type="caution">
    <text evidence="2">The sequence shown here is derived from an EMBL/GenBank/DDBJ whole genome shotgun (WGS) entry which is preliminary data.</text>
</comment>
<evidence type="ECO:0000313" key="2">
    <source>
        <dbReference type="EMBL" id="GIH10634.1"/>
    </source>
</evidence>
<proteinExistence type="predicted"/>
<evidence type="ECO:0000256" key="1">
    <source>
        <dbReference type="SAM" id="MobiDB-lite"/>
    </source>
</evidence>
<dbReference type="Gene3D" id="1.10.287.1060">
    <property type="entry name" value="ESAT-6-like"/>
    <property type="match status" value="1"/>
</dbReference>
<evidence type="ECO:0008006" key="4">
    <source>
        <dbReference type="Google" id="ProtNLM"/>
    </source>
</evidence>
<evidence type="ECO:0000313" key="3">
    <source>
        <dbReference type="Proteomes" id="UP000612899"/>
    </source>
</evidence>
<protein>
    <recommendedName>
        <fullName evidence="4">PPE family domain-containing protein</fullName>
    </recommendedName>
</protein>
<dbReference type="EMBL" id="BONY01000101">
    <property type="protein sequence ID" value="GIH10634.1"/>
    <property type="molecule type" value="Genomic_DNA"/>
</dbReference>
<accession>A0A8J3QGH1</accession>
<dbReference type="RefSeq" id="WP_203914350.1">
    <property type="nucleotide sequence ID" value="NZ_BONY01000101.1"/>
</dbReference>
<sequence length="360" mass="37402">MAQSYRAVKPPWPEGEPSWAQVVNRVIVRGRPNYLRHAADIYDDVFTQLHSAANNIDSDLEWLSQHWSGPAFDNYQRSVAGIATELRRIIEEANAYGGISNALRQAADRLYAYQQVIPIPRDCAADVVRAHHEGLELTDHRIEEALRKEAEDSGFFSFFFDFLDWLSDVINDHTGTARDQYRSLSSDYANAAASAPDSVEPPRVITPSGYTPNNTTGDIGGGGGYYRPPSGLGDPTHLNPDDLNGLGDGPGFGDLSGTGTGGSLAGAGGGSLAGSAGGVGLGAGGAKFSDTGAAFGTPVNLAGALPPGVGGMGGGMGMPMGAGAGAGGAGGEDGYSTWLTDDSDSWNRARDGQSAPPVLE</sequence>
<organism evidence="2 3">
    <name type="scientific">Rhizocola hellebori</name>
    <dbReference type="NCBI Taxonomy" id="1392758"/>
    <lineage>
        <taxon>Bacteria</taxon>
        <taxon>Bacillati</taxon>
        <taxon>Actinomycetota</taxon>
        <taxon>Actinomycetes</taxon>
        <taxon>Micromonosporales</taxon>
        <taxon>Micromonosporaceae</taxon>
        <taxon>Rhizocola</taxon>
    </lineage>
</organism>
<gene>
    <name evidence="2" type="ORF">Rhe02_87010</name>
</gene>
<reference evidence="2" key="1">
    <citation type="submission" date="2021-01" db="EMBL/GenBank/DDBJ databases">
        <title>Whole genome shotgun sequence of Rhizocola hellebori NBRC 109834.</title>
        <authorList>
            <person name="Komaki H."/>
            <person name="Tamura T."/>
        </authorList>
    </citation>
    <scope>NUCLEOTIDE SEQUENCE</scope>
    <source>
        <strain evidence="2">NBRC 109834</strain>
    </source>
</reference>
<dbReference type="InterPro" id="IPR036689">
    <property type="entry name" value="ESAT-6-like_sf"/>
</dbReference>
<dbReference type="SUPFAM" id="SSF140453">
    <property type="entry name" value="EsxAB dimer-like"/>
    <property type="match status" value="1"/>
</dbReference>
<dbReference type="Proteomes" id="UP000612899">
    <property type="component" value="Unassembled WGS sequence"/>
</dbReference>
<name>A0A8J3QGH1_9ACTN</name>
<feature type="compositionally biased region" description="Gly residues" evidence="1">
    <location>
        <begin position="319"/>
        <end position="333"/>
    </location>
</feature>